<sequence length="196" mass="19798">MGRTRWSRFVGVLGAGAVGAGFLLFGMSQGALAASFAVSGSSFKVSADGLRGDGFVQFGSVDAGSGQAHAVAVNGFRKATLDSFCQSVFMGSLPLVGDVTMKITAAGNGSMTADNLVVGLTDLNGDLTVTNPQIGVDAGQVDKGPEGLKGTPGAFALQADSAVIGSARLVAWSTTAQTIRFKGLGLSVRQGKQECF</sequence>
<gene>
    <name evidence="1" type="ORF">FKR81_03040</name>
</gene>
<comment type="caution">
    <text evidence="1">The sequence shown here is derived from an EMBL/GenBank/DDBJ whole genome shotgun (WGS) entry which is preliminary data.</text>
</comment>
<accession>A0A563F192</accession>
<keyword evidence="2" id="KW-1185">Reference proteome</keyword>
<evidence type="ECO:0000313" key="2">
    <source>
        <dbReference type="Proteomes" id="UP000316639"/>
    </source>
</evidence>
<proteinExistence type="predicted"/>
<organism evidence="1 2">
    <name type="scientific">Lentzea tibetensis</name>
    <dbReference type="NCBI Taxonomy" id="2591470"/>
    <lineage>
        <taxon>Bacteria</taxon>
        <taxon>Bacillati</taxon>
        <taxon>Actinomycetota</taxon>
        <taxon>Actinomycetes</taxon>
        <taxon>Pseudonocardiales</taxon>
        <taxon>Pseudonocardiaceae</taxon>
        <taxon>Lentzea</taxon>
    </lineage>
</organism>
<dbReference type="AlphaFoldDB" id="A0A563F192"/>
<reference evidence="1 2" key="1">
    <citation type="submission" date="2019-07" db="EMBL/GenBank/DDBJ databases">
        <title>Lentzea xizangensis sp. nov., isolated from Qinghai-Tibetan Plateau Soils.</title>
        <authorList>
            <person name="Huang J."/>
        </authorList>
    </citation>
    <scope>NUCLEOTIDE SEQUENCE [LARGE SCALE GENOMIC DNA]</scope>
    <source>
        <strain evidence="1 2">FXJ1.1311</strain>
    </source>
</reference>
<dbReference type="InterPro" id="IPR046198">
    <property type="entry name" value="DUF6230"/>
</dbReference>
<evidence type="ECO:0000313" key="1">
    <source>
        <dbReference type="EMBL" id="TWP53747.1"/>
    </source>
</evidence>
<protein>
    <submittedName>
        <fullName evidence="1">Cholesterol esterase</fullName>
    </submittedName>
</protein>
<name>A0A563F192_9PSEU</name>
<dbReference type="Pfam" id="PF19741">
    <property type="entry name" value="DUF6230"/>
    <property type="match status" value="1"/>
</dbReference>
<dbReference type="OrthoDB" id="4238587at2"/>
<dbReference type="EMBL" id="VOBR01000002">
    <property type="protein sequence ID" value="TWP53747.1"/>
    <property type="molecule type" value="Genomic_DNA"/>
</dbReference>
<dbReference type="RefSeq" id="WP_146349343.1">
    <property type="nucleotide sequence ID" value="NZ_VOBR01000002.1"/>
</dbReference>
<dbReference type="Proteomes" id="UP000316639">
    <property type="component" value="Unassembled WGS sequence"/>
</dbReference>